<evidence type="ECO:0000256" key="8">
    <source>
        <dbReference type="SAM" id="MobiDB-lite"/>
    </source>
</evidence>
<dbReference type="InParanoid" id="B0CRQ8"/>
<dbReference type="Proteomes" id="UP000001194">
    <property type="component" value="Unassembled WGS sequence"/>
</dbReference>
<proteinExistence type="predicted"/>
<evidence type="ECO:0000256" key="2">
    <source>
        <dbReference type="ARBA" id="ARBA00022723"/>
    </source>
</evidence>
<evidence type="ECO:0000256" key="6">
    <source>
        <dbReference type="ARBA" id="ARBA00023128"/>
    </source>
</evidence>
<dbReference type="STRING" id="486041.B0CRQ8"/>
<dbReference type="InterPro" id="IPR015324">
    <property type="entry name" value="Ribosomal_Rsm22-like"/>
</dbReference>
<dbReference type="GO" id="GO:0006412">
    <property type="term" value="P:translation"/>
    <property type="evidence" value="ECO:0007669"/>
    <property type="project" value="InterPro"/>
</dbReference>
<dbReference type="OrthoDB" id="421327at2759"/>
<protein>
    <submittedName>
        <fullName evidence="9">Predicted protein</fullName>
    </submittedName>
</protein>
<dbReference type="HOGENOM" id="CLU_019579_0_0_1"/>
<evidence type="ECO:0000256" key="1">
    <source>
        <dbReference type="ARBA" id="ARBA00004173"/>
    </source>
</evidence>
<dbReference type="KEGG" id="lbc:LACBIDRAFT_301257"/>
<feature type="region of interest" description="Disordered" evidence="8">
    <location>
        <begin position="562"/>
        <end position="633"/>
    </location>
</feature>
<dbReference type="GeneID" id="6069707"/>
<dbReference type="GO" id="GO:0005763">
    <property type="term" value="C:mitochondrial small ribosomal subunit"/>
    <property type="evidence" value="ECO:0007669"/>
    <property type="project" value="TreeGrafter"/>
</dbReference>
<keyword evidence="4" id="KW-0408">Iron</keyword>
<evidence type="ECO:0000313" key="9">
    <source>
        <dbReference type="EMBL" id="EDR15865.1"/>
    </source>
</evidence>
<dbReference type="PANTHER" id="PTHR13184:SF5">
    <property type="entry name" value="METHYLTRANSFERASE-LIKE PROTEIN 17, MITOCHONDRIAL"/>
    <property type="match status" value="1"/>
</dbReference>
<evidence type="ECO:0000313" key="10">
    <source>
        <dbReference type="Proteomes" id="UP000001194"/>
    </source>
</evidence>
<dbReference type="GO" id="GO:0003735">
    <property type="term" value="F:structural constituent of ribosome"/>
    <property type="evidence" value="ECO:0007669"/>
    <property type="project" value="TreeGrafter"/>
</dbReference>
<reference evidence="9 10" key="1">
    <citation type="journal article" date="2008" name="Nature">
        <title>The genome of Laccaria bicolor provides insights into mycorrhizal symbiosis.</title>
        <authorList>
            <person name="Martin F."/>
            <person name="Aerts A."/>
            <person name="Ahren D."/>
            <person name="Brun A."/>
            <person name="Danchin E.G.J."/>
            <person name="Duchaussoy F."/>
            <person name="Gibon J."/>
            <person name="Kohler A."/>
            <person name="Lindquist E."/>
            <person name="Pereda V."/>
            <person name="Salamov A."/>
            <person name="Shapiro H.J."/>
            <person name="Wuyts J."/>
            <person name="Blaudez D."/>
            <person name="Buee M."/>
            <person name="Brokstein P."/>
            <person name="Canbaeck B."/>
            <person name="Cohen D."/>
            <person name="Courty P.E."/>
            <person name="Coutinho P.M."/>
            <person name="Delaruelle C."/>
            <person name="Detter J.C."/>
            <person name="Deveau A."/>
            <person name="DiFazio S."/>
            <person name="Duplessis S."/>
            <person name="Fraissinet-Tachet L."/>
            <person name="Lucic E."/>
            <person name="Frey-Klett P."/>
            <person name="Fourrey C."/>
            <person name="Feussner I."/>
            <person name="Gay G."/>
            <person name="Grimwood J."/>
            <person name="Hoegger P.J."/>
            <person name="Jain P."/>
            <person name="Kilaru S."/>
            <person name="Labbe J."/>
            <person name="Lin Y.C."/>
            <person name="Legue V."/>
            <person name="Le Tacon F."/>
            <person name="Marmeisse R."/>
            <person name="Melayah D."/>
            <person name="Montanini B."/>
            <person name="Muratet M."/>
            <person name="Nehls U."/>
            <person name="Niculita-Hirzel H."/>
            <person name="Oudot-Le Secq M.P."/>
            <person name="Peter M."/>
            <person name="Quesneville H."/>
            <person name="Rajashekar B."/>
            <person name="Reich M."/>
            <person name="Rouhier N."/>
            <person name="Schmutz J."/>
            <person name="Yin T."/>
            <person name="Chalot M."/>
            <person name="Henrissat B."/>
            <person name="Kuees U."/>
            <person name="Lucas S."/>
            <person name="Van de Peer Y."/>
            <person name="Podila G.K."/>
            <person name="Polle A."/>
            <person name="Pukkila P.J."/>
            <person name="Richardson P.M."/>
            <person name="Rouze P."/>
            <person name="Sanders I.R."/>
            <person name="Stajich J.E."/>
            <person name="Tunlid A."/>
            <person name="Tuskan G."/>
            <person name="Grigoriev I.V."/>
        </authorList>
    </citation>
    <scope>NUCLEOTIDE SEQUENCE [LARGE SCALE GENOMIC DNA]</scope>
    <source>
        <strain evidence="10">S238N-H82 / ATCC MYA-4686</strain>
    </source>
</reference>
<dbReference type="InterPro" id="IPR052571">
    <property type="entry name" value="Mt_RNA_Methyltransferase"/>
</dbReference>
<dbReference type="GO" id="GO:0046872">
    <property type="term" value="F:metal ion binding"/>
    <property type="evidence" value="ECO:0007669"/>
    <property type="project" value="UniProtKB-KW"/>
</dbReference>
<keyword evidence="2" id="KW-0479">Metal-binding</keyword>
<feature type="compositionally biased region" description="Basic and acidic residues" evidence="8">
    <location>
        <begin position="620"/>
        <end position="633"/>
    </location>
</feature>
<name>B0CRQ8_LACBS</name>
<sequence length="633" mass="71328">MFARPFLASRHSLQCCHNAARAFTSSPSTSSPQPNPPIELDPSMRSLLKDVDLSLVNHKVRYQQPRELETIPLEETGQEISASFEDFEEEKRERKSPAALFGSQRIGAVVLPLQLQSAIDLIIANSDKTQLHSDAKRLFTDNDSAEQDVWETQYDTKYRSRLQAARHAERDGTAFASVALPAHYSAIFSVFDHLKRRMEPGWGIDRVIDWGAATGSGLWAALYSFQKHSPAEDMQHMEAANSTLETYLGIDKREGLVSIGRRLHKNVAEMGDRVVQWQKSFKNDDKVPRSEGQKTLALSAFMLTSQPTPLARKAIVMEMWESGAHTIVLIDHNTPAGFGAIAEARELLLSMGRKEFEDPEAEAWPVRGAHVVAPCPHDRTCPLLGPGRVRLTCGFTQRIQRPSFLRLTKHSGVGHEDIEYSYVVIKRGPRPISATTSVGRVGDVGRRAAEKAEMTPTELLLHEEEPNTPEDAAQSPLELIANDDRRIGFEEKQGDQQPPADLEATLRHEAYQWPRLVFPPMKKSGHIILDSCTAEGKIMRMTIPKSQGKQAYYDARKSTWGDIFPHPPKNPPQERLLNSRKGSDIGKRKNSFKSRDRPTYDGLSETIREQRKKSRQGYSRVREEQSTWREDSE</sequence>
<keyword evidence="10" id="KW-1185">Reference proteome</keyword>
<dbReference type="GO" id="GO:0051536">
    <property type="term" value="F:iron-sulfur cluster binding"/>
    <property type="evidence" value="ECO:0007669"/>
    <property type="project" value="UniProtKB-KW"/>
</dbReference>
<dbReference type="RefSeq" id="XP_001874073.1">
    <property type="nucleotide sequence ID" value="XM_001874038.1"/>
</dbReference>
<evidence type="ECO:0000256" key="7">
    <source>
        <dbReference type="ARBA" id="ARBA00045681"/>
    </source>
</evidence>
<dbReference type="InterPro" id="IPR016522">
    <property type="entry name" value="RSM22_mit_bud"/>
</dbReference>
<keyword evidence="5" id="KW-0411">Iron-sulfur</keyword>
<evidence type="ECO:0000256" key="3">
    <source>
        <dbReference type="ARBA" id="ARBA00022946"/>
    </source>
</evidence>
<feature type="compositionally biased region" description="Basic and acidic residues" evidence="8">
    <location>
        <begin position="581"/>
        <end position="599"/>
    </location>
</feature>
<dbReference type="PANTHER" id="PTHR13184">
    <property type="entry name" value="37S RIBOSOMAL PROTEIN S22"/>
    <property type="match status" value="1"/>
</dbReference>
<dbReference type="Pfam" id="PF09243">
    <property type="entry name" value="Rsm22"/>
    <property type="match status" value="2"/>
</dbReference>
<gene>
    <name evidence="9" type="ORF">LACBIDRAFT_301257</name>
</gene>
<accession>B0CRQ8</accession>
<dbReference type="PIRSF" id="PIRSF007797">
    <property type="entry name" value="RSM22"/>
    <property type="match status" value="1"/>
</dbReference>
<dbReference type="GO" id="GO:0008168">
    <property type="term" value="F:methyltransferase activity"/>
    <property type="evidence" value="ECO:0007669"/>
    <property type="project" value="InterPro"/>
</dbReference>
<dbReference type="EMBL" id="DS547091">
    <property type="protein sequence ID" value="EDR15865.1"/>
    <property type="molecule type" value="Genomic_DNA"/>
</dbReference>
<comment type="subcellular location">
    <subcellularLocation>
        <location evidence="1">Mitochondrion</location>
    </subcellularLocation>
</comment>
<evidence type="ECO:0000256" key="4">
    <source>
        <dbReference type="ARBA" id="ARBA00023004"/>
    </source>
</evidence>
<evidence type="ECO:0000256" key="5">
    <source>
        <dbReference type="ARBA" id="ARBA00023014"/>
    </source>
</evidence>
<organism evidence="10">
    <name type="scientific">Laccaria bicolor (strain S238N-H82 / ATCC MYA-4686)</name>
    <name type="common">Bicoloured deceiver</name>
    <name type="synonym">Laccaria laccata var. bicolor</name>
    <dbReference type="NCBI Taxonomy" id="486041"/>
    <lineage>
        <taxon>Eukaryota</taxon>
        <taxon>Fungi</taxon>
        <taxon>Dikarya</taxon>
        <taxon>Basidiomycota</taxon>
        <taxon>Agaricomycotina</taxon>
        <taxon>Agaricomycetes</taxon>
        <taxon>Agaricomycetidae</taxon>
        <taxon>Agaricales</taxon>
        <taxon>Agaricineae</taxon>
        <taxon>Hydnangiaceae</taxon>
        <taxon>Laccaria</taxon>
    </lineage>
</organism>
<keyword evidence="6" id="KW-0496">Mitochondrion</keyword>
<keyword evidence="3" id="KW-0809">Transit peptide</keyword>
<comment type="function">
    <text evidence="7">Mitochondrial ribosome (mitoribosome) assembly factor. Binds at the interface of the head and body domains of the mitochondrial small ribosomal subunit (mt-SSU), occluding the mRNA channel and preventing compaction of the head domain towards the body. Probable inactive methyltransferase: retains the characteristic folding and ability to bind S-adenosyl-L-methionine, but it probably lost its methyltransferase activity.</text>
</comment>
<dbReference type="AlphaFoldDB" id="B0CRQ8"/>